<proteinExistence type="predicted"/>
<sequence>MQEDVKRQSKGNNLLRSKGNNLLRKEKNMAGGKEAA</sequence>
<dbReference type="HOGENOM" id="CLU_3360660_0_0_1"/>
<evidence type="ECO:0000313" key="2">
    <source>
        <dbReference type="EnsemblPlants" id="Solyc11g020580.1.1"/>
    </source>
</evidence>
<dbReference type="EnsemblPlants" id="Solyc11g020580.1.1">
    <property type="protein sequence ID" value="Solyc11g020580.1.1"/>
    <property type="gene ID" value="Solyc11g020580.1"/>
</dbReference>
<evidence type="ECO:0000313" key="3">
    <source>
        <dbReference type="Proteomes" id="UP000004994"/>
    </source>
</evidence>
<dbReference type="InParanoid" id="K4D710"/>
<organism evidence="2">
    <name type="scientific">Solanum lycopersicum</name>
    <name type="common">Tomato</name>
    <name type="synonym">Lycopersicon esculentum</name>
    <dbReference type="NCBI Taxonomy" id="4081"/>
    <lineage>
        <taxon>Eukaryota</taxon>
        <taxon>Viridiplantae</taxon>
        <taxon>Streptophyta</taxon>
        <taxon>Embryophyta</taxon>
        <taxon>Tracheophyta</taxon>
        <taxon>Spermatophyta</taxon>
        <taxon>Magnoliopsida</taxon>
        <taxon>eudicotyledons</taxon>
        <taxon>Gunneridae</taxon>
        <taxon>Pentapetalae</taxon>
        <taxon>asterids</taxon>
        <taxon>lamiids</taxon>
        <taxon>Solanales</taxon>
        <taxon>Solanaceae</taxon>
        <taxon>Solanoideae</taxon>
        <taxon>Solaneae</taxon>
        <taxon>Solanum</taxon>
        <taxon>Solanum subgen. Lycopersicon</taxon>
    </lineage>
</organism>
<protein>
    <submittedName>
        <fullName evidence="2">Uncharacterized protein</fullName>
    </submittedName>
</protein>
<dbReference type="Gramene" id="Solyc11g020580.1.1">
    <property type="protein sequence ID" value="Solyc11g020580.1.1"/>
    <property type="gene ID" value="Solyc11g020580.1"/>
</dbReference>
<dbReference type="Proteomes" id="UP000004994">
    <property type="component" value="Chromosome 11"/>
</dbReference>
<accession>K4D710</accession>
<reference evidence="2" key="2">
    <citation type="submission" date="2015-06" db="UniProtKB">
        <authorList>
            <consortium name="EnsemblPlants"/>
        </authorList>
    </citation>
    <scope>IDENTIFICATION</scope>
    <source>
        <strain evidence="2">cv. Heinz 1706</strain>
    </source>
</reference>
<dbReference type="AlphaFoldDB" id="K4D710"/>
<feature type="region of interest" description="Disordered" evidence="1">
    <location>
        <begin position="1"/>
        <end position="36"/>
    </location>
</feature>
<feature type="compositionally biased region" description="Polar residues" evidence="1">
    <location>
        <begin position="10"/>
        <end position="20"/>
    </location>
</feature>
<keyword evidence="3" id="KW-1185">Reference proteome</keyword>
<name>K4D710_SOLLC</name>
<reference evidence="2" key="1">
    <citation type="journal article" date="2012" name="Nature">
        <title>The tomato genome sequence provides insights into fleshy fruit evolution.</title>
        <authorList>
            <consortium name="Tomato Genome Consortium"/>
        </authorList>
    </citation>
    <scope>NUCLEOTIDE SEQUENCE [LARGE SCALE GENOMIC DNA]</scope>
    <source>
        <strain evidence="2">cv. Heinz 1706</strain>
    </source>
</reference>
<dbReference type="PaxDb" id="4081-Solyc11g020580.1.1"/>
<evidence type="ECO:0000256" key="1">
    <source>
        <dbReference type="SAM" id="MobiDB-lite"/>
    </source>
</evidence>